<organism evidence="2 3">
    <name type="scientific">SAR86 cluster bacterium</name>
    <dbReference type="NCBI Taxonomy" id="2030880"/>
    <lineage>
        <taxon>Bacteria</taxon>
        <taxon>Pseudomonadati</taxon>
        <taxon>Pseudomonadota</taxon>
        <taxon>Gammaproteobacteria</taxon>
        <taxon>SAR86 cluster</taxon>
    </lineage>
</organism>
<evidence type="ECO:0000313" key="3">
    <source>
        <dbReference type="Proteomes" id="UP000319023"/>
    </source>
</evidence>
<dbReference type="PANTHER" id="PTHR43798">
    <property type="entry name" value="MONOACYLGLYCEROL LIPASE"/>
    <property type="match status" value="1"/>
</dbReference>
<proteinExistence type="predicted"/>
<dbReference type="Gene3D" id="3.40.50.1820">
    <property type="entry name" value="alpha/beta hydrolase"/>
    <property type="match status" value="1"/>
</dbReference>
<dbReference type="InterPro" id="IPR000639">
    <property type="entry name" value="Epox_hydrolase-like"/>
</dbReference>
<sequence length="269" mass="29745">MIPQGSYIDVEDGFKFHYYDEGDGDVVVLLHGSGTGASGHTNFKNNFFALKEAGFRVILPDLPGYGFSSKPEDEIYSLDYFNTKILQLLDALKIQSFSIIGNSLGGALALGLALSHSERVQKLILMAPGGVEDQETYNKMPGIQKLLTDFLGGEMSQEKIEGLLSLFPHDPSIITEEMVADRMEILPLMNSQVLASMTIPNMEKDLSKIKHPILAFWGINDQFIPVSGSMKIGESCPNAQIMLFSQCGHWVMIEKEQIFNEACINFLSV</sequence>
<evidence type="ECO:0000313" key="2">
    <source>
        <dbReference type="EMBL" id="RZO12417.1"/>
    </source>
</evidence>
<dbReference type="SUPFAM" id="SSF53474">
    <property type="entry name" value="alpha/beta-Hydrolases"/>
    <property type="match status" value="1"/>
</dbReference>
<keyword evidence="2" id="KW-0378">Hydrolase</keyword>
<dbReference type="InterPro" id="IPR050266">
    <property type="entry name" value="AB_hydrolase_sf"/>
</dbReference>
<gene>
    <name evidence="2" type="ORF">EVB01_00425</name>
</gene>
<comment type="caution">
    <text evidence="2">The sequence shown here is derived from an EMBL/GenBank/DDBJ whole genome shotgun (WGS) entry which is preliminary data.</text>
</comment>
<dbReference type="AlphaFoldDB" id="A0A520LTW1"/>
<dbReference type="Proteomes" id="UP000319023">
    <property type="component" value="Unassembled WGS sequence"/>
</dbReference>
<reference evidence="2 3" key="1">
    <citation type="submission" date="2019-02" db="EMBL/GenBank/DDBJ databases">
        <title>Prokaryotic population dynamics and viral predation in marine succession experiment using metagenomics: the confinement effect.</title>
        <authorList>
            <person name="Haro-Moreno J.M."/>
            <person name="Rodriguez-Valera F."/>
            <person name="Lopez-Perez M."/>
        </authorList>
    </citation>
    <scope>NUCLEOTIDE SEQUENCE [LARGE SCALE GENOMIC DNA]</scope>
    <source>
        <strain evidence="2">MED-G168</strain>
    </source>
</reference>
<name>A0A520LTW1_9GAMM</name>
<dbReference type="Pfam" id="PF00561">
    <property type="entry name" value="Abhydrolase_1"/>
    <property type="match status" value="1"/>
</dbReference>
<protein>
    <submittedName>
        <fullName evidence="2">Alpha/beta fold hydrolase</fullName>
    </submittedName>
</protein>
<dbReference type="EMBL" id="SHBN01000004">
    <property type="protein sequence ID" value="RZO12417.1"/>
    <property type="molecule type" value="Genomic_DNA"/>
</dbReference>
<dbReference type="InterPro" id="IPR000073">
    <property type="entry name" value="AB_hydrolase_1"/>
</dbReference>
<feature type="domain" description="AB hydrolase-1" evidence="1">
    <location>
        <begin position="26"/>
        <end position="133"/>
    </location>
</feature>
<dbReference type="PRINTS" id="PR00111">
    <property type="entry name" value="ABHYDROLASE"/>
</dbReference>
<dbReference type="InterPro" id="IPR029058">
    <property type="entry name" value="AB_hydrolase_fold"/>
</dbReference>
<evidence type="ECO:0000259" key="1">
    <source>
        <dbReference type="Pfam" id="PF00561"/>
    </source>
</evidence>
<dbReference type="GO" id="GO:0016787">
    <property type="term" value="F:hydrolase activity"/>
    <property type="evidence" value="ECO:0007669"/>
    <property type="project" value="UniProtKB-KW"/>
</dbReference>
<accession>A0A520LTW1</accession>
<dbReference type="PRINTS" id="PR00412">
    <property type="entry name" value="EPOXHYDRLASE"/>
</dbReference>